<evidence type="ECO:0000313" key="1">
    <source>
        <dbReference type="EMBL" id="EEY35995.1"/>
    </source>
</evidence>
<dbReference type="Proteomes" id="UP000004226">
    <property type="component" value="Unassembled WGS sequence"/>
</dbReference>
<protein>
    <submittedName>
        <fullName evidence="1">Uncharacterized protein</fullName>
    </submittedName>
</protein>
<dbReference type="AlphaFoldDB" id="D0GIV2"/>
<accession>D0GIV2</accession>
<keyword evidence="2" id="KW-1185">Reference proteome</keyword>
<dbReference type="EMBL" id="ADAD01000029">
    <property type="protein sequence ID" value="EEY35995.1"/>
    <property type="molecule type" value="Genomic_DNA"/>
</dbReference>
<evidence type="ECO:0000313" key="2">
    <source>
        <dbReference type="Proteomes" id="UP000004226"/>
    </source>
</evidence>
<comment type="caution">
    <text evidence="1">The sequence shown here is derived from an EMBL/GenBank/DDBJ whole genome shotgun (WGS) entry which is preliminary data.</text>
</comment>
<gene>
    <name evidence="1" type="ORF">HMPREF0554_0150</name>
</gene>
<reference evidence="1 2" key="1">
    <citation type="submission" date="2009-10" db="EMBL/GenBank/DDBJ databases">
        <authorList>
            <person name="Harkins D.M."/>
            <person name="Madupu R."/>
            <person name="Durkin A.S."/>
            <person name="Torralba M."/>
            <person name="Methe B."/>
            <person name="Sutton G.G."/>
            <person name="Strausberg R.L."/>
            <person name="Nelson K.E."/>
        </authorList>
    </citation>
    <scope>NUCLEOTIDE SEQUENCE [LARGE SCALE GENOMIC DNA]</scope>
    <source>
        <strain evidence="1 2">F0264</strain>
    </source>
</reference>
<name>D0GIV2_9FUSO</name>
<sequence length="50" mass="6064">MKRNNNKTALILKGCFCIYTKVEKYCKILLYRIDKNKIYDVKYDEKKILS</sequence>
<proteinExistence type="predicted"/>
<organism evidence="1 2">
    <name type="scientific">Pseudoleptotrichia goodfellowii F0264</name>
    <dbReference type="NCBI Taxonomy" id="596323"/>
    <lineage>
        <taxon>Bacteria</taxon>
        <taxon>Fusobacteriati</taxon>
        <taxon>Fusobacteriota</taxon>
        <taxon>Fusobacteriia</taxon>
        <taxon>Fusobacteriales</taxon>
        <taxon>Leptotrichiaceae</taxon>
        <taxon>Pseudoleptotrichia</taxon>
    </lineage>
</organism>